<comment type="caution">
    <text evidence="1">The sequence shown here is derived from an EMBL/GenBank/DDBJ whole genome shotgun (WGS) entry which is preliminary data.</text>
</comment>
<sequence length="111" mass="12440">MTLLLVLASPAGHGWLGWTADLDEQRTHGLPPDLSGYRAEMGRDPLENRQSEFLQRIWRVSGLAVLLHVGSPQPREEDERLEEKLDAVLRALSPESADRVIADLGARFDRT</sequence>
<reference evidence="2" key="1">
    <citation type="journal article" date="2019" name="Int. J. Syst. Evol. Microbiol.">
        <title>The Global Catalogue of Microorganisms (GCM) 10K type strain sequencing project: providing services to taxonomists for standard genome sequencing and annotation.</title>
        <authorList>
            <consortium name="The Broad Institute Genomics Platform"/>
            <consortium name="The Broad Institute Genome Sequencing Center for Infectious Disease"/>
            <person name="Wu L."/>
            <person name="Ma J."/>
        </authorList>
    </citation>
    <scope>NUCLEOTIDE SEQUENCE [LARGE SCALE GENOMIC DNA]</scope>
    <source>
        <strain evidence="2">KACC 11588</strain>
    </source>
</reference>
<proteinExistence type="predicted"/>
<keyword evidence="2" id="KW-1185">Reference proteome</keyword>
<name>A0ABW0SCL1_9RHOB</name>
<dbReference type="RefSeq" id="WP_209840363.1">
    <property type="nucleotide sequence ID" value="NZ_JAGGJP010000007.1"/>
</dbReference>
<protein>
    <submittedName>
        <fullName evidence="1">DUF6766 family protein</fullName>
    </submittedName>
</protein>
<evidence type="ECO:0000313" key="2">
    <source>
        <dbReference type="Proteomes" id="UP001596056"/>
    </source>
</evidence>
<organism evidence="1 2">
    <name type="scientific">Rubellimicrobium aerolatum</name>
    <dbReference type="NCBI Taxonomy" id="490979"/>
    <lineage>
        <taxon>Bacteria</taxon>
        <taxon>Pseudomonadati</taxon>
        <taxon>Pseudomonadota</taxon>
        <taxon>Alphaproteobacteria</taxon>
        <taxon>Rhodobacterales</taxon>
        <taxon>Roseobacteraceae</taxon>
        <taxon>Rubellimicrobium</taxon>
    </lineage>
</organism>
<accession>A0ABW0SCL1</accession>
<dbReference type="Proteomes" id="UP001596056">
    <property type="component" value="Unassembled WGS sequence"/>
</dbReference>
<evidence type="ECO:0000313" key="1">
    <source>
        <dbReference type="EMBL" id="MFC5566708.1"/>
    </source>
</evidence>
<dbReference type="EMBL" id="JBHSNA010000007">
    <property type="protein sequence ID" value="MFC5566708.1"/>
    <property type="molecule type" value="Genomic_DNA"/>
</dbReference>
<gene>
    <name evidence="1" type="ORF">ACFPOC_09820</name>
</gene>